<dbReference type="InterPro" id="IPR032466">
    <property type="entry name" value="Metal_Hydrolase"/>
</dbReference>
<proteinExistence type="predicted"/>
<keyword evidence="1" id="KW-0479">Metal-binding</keyword>
<dbReference type="Gene3D" id="3.20.20.140">
    <property type="entry name" value="Metal-dependent hydrolases"/>
    <property type="match status" value="1"/>
</dbReference>
<dbReference type="PANTHER" id="PTHR32027">
    <property type="entry name" value="CYTOSINE DEAMINASE"/>
    <property type="match status" value="1"/>
</dbReference>
<dbReference type="Proteomes" id="UP000092714">
    <property type="component" value="Unassembled WGS sequence"/>
</dbReference>
<sequence length="421" mass="47789">MLIKNIRLLDREGSFDIRILDEKFKEIDSSLEALEGEEVIEGNGALASAPFIEPHVHLDTTLTAGEPEWNKSGTLFEGIERWSQRKEFLTKEDVKTRAKKAIEWQVANGIQFIRTHVDVTDESLVALKAMVEVREEVKDYVTLQIVAFPQEGILSYPNGLELVEEAIKLGADVIGAIPHFEFTREYGVESINKIFELAKKYNVLVDVHCDEIDDEQSRFLEVVATRALETGLKNKVTASHTTAMGSYNNAYTYKLFRLLKMSGINFVSNPLVNTHLQGRFDTYPKRRGITRVKELDEAGINVCFGHDDIFDPWYPMGTGNMLEVVHFGLHVCQMMGYDDINESLKFISTNSARTLNIEDKYGIEIGKPGNLILLNAESGYDAVRRRVEVLYSIREGRVIAKTLPSKSFINLEEEKEITFKR</sequence>
<gene>
    <name evidence="4" type="ORF">CP373A1_00440</name>
</gene>
<protein>
    <submittedName>
        <fullName evidence="4">Cytosine deaminase</fullName>
    </submittedName>
</protein>
<dbReference type="Pfam" id="PF07969">
    <property type="entry name" value="Amidohydro_3"/>
    <property type="match status" value="1"/>
</dbReference>
<dbReference type="EMBL" id="MAPZ01000009">
    <property type="protein sequence ID" value="OBY12098.1"/>
    <property type="molecule type" value="Genomic_DNA"/>
</dbReference>
<dbReference type="FunFam" id="3.20.20.140:FF:000019">
    <property type="entry name" value="Cytosine deaminase"/>
    <property type="match status" value="1"/>
</dbReference>
<keyword evidence="2" id="KW-0378">Hydrolase</keyword>
<dbReference type="AlphaFoldDB" id="A0A1B8RTD8"/>
<dbReference type="NCBIfam" id="NF005748">
    <property type="entry name" value="PRK07572.1"/>
    <property type="match status" value="1"/>
</dbReference>
<dbReference type="SUPFAM" id="SSF51338">
    <property type="entry name" value="Composite domain of metallo-dependent hydrolases"/>
    <property type="match status" value="1"/>
</dbReference>
<feature type="domain" description="Amidohydrolase 3" evidence="3">
    <location>
        <begin position="38"/>
        <end position="399"/>
    </location>
</feature>
<dbReference type="RefSeq" id="WP_027099399.1">
    <property type="nucleotide sequence ID" value="NZ_JADPFS010000006.1"/>
</dbReference>
<dbReference type="InterPro" id="IPR013108">
    <property type="entry name" value="Amidohydro_3"/>
</dbReference>
<reference evidence="4 5" key="1">
    <citation type="submission" date="2016-06" db="EMBL/GenBank/DDBJ databases">
        <authorList>
            <person name="Kjaerup R.B."/>
            <person name="Dalgaard T.S."/>
            <person name="Juul-Madsen H.R."/>
        </authorList>
    </citation>
    <scope>NUCLEOTIDE SEQUENCE [LARGE SCALE GENOMIC DNA]</scope>
    <source>
        <strain evidence="4 5">373-A1</strain>
    </source>
</reference>
<dbReference type="GO" id="GO:0035888">
    <property type="term" value="F:isoguanine deaminase activity"/>
    <property type="evidence" value="ECO:0007669"/>
    <property type="project" value="TreeGrafter"/>
</dbReference>
<dbReference type="InterPro" id="IPR052349">
    <property type="entry name" value="Metallo-hydrolase_Enzymes"/>
</dbReference>
<evidence type="ECO:0000256" key="2">
    <source>
        <dbReference type="ARBA" id="ARBA00022801"/>
    </source>
</evidence>
<comment type="caution">
    <text evidence="4">The sequence shown here is derived from an EMBL/GenBank/DDBJ whole genome shotgun (WGS) entry which is preliminary data.</text>
</comment>
<dbReference type="NCBIfam" id="NF006685">
    <property type="entry name" value="PRK09230.1"/>
    <property type="match status" value="1"/>
</dbReference>
<evidence type="ECO:0000313" key="4">
    <source>
        <dbReference type="EMBL" id="OBY12098.1"/>
    </source>
</evidence>
<organism evidence="4 5">
    <name type="scientific">Clostridium paraputrificum</name>
    <dbReference type="NCBI Taxonomy" id="29363"/>
    <lineage>
        <taxon>Bacteria</taxon>
        <taxon>Bacillati</taxon>
        <taxon>Bacillota</taxon>
        <taxon>Clostridia</taxon>
        <taxon>Eubacteriales</taxon>
        <taxon>Clostridiaceae</taxon>
        <taxon>Clostridium</taxon>
    </lineage>
</organism>
<evidence type="ECO:0000259" key="3">
    <source>
        <dbReference type="Pfam" id="PF07969"/>
    </source>
</evidence>
<dbReference type="GO" id="GO:0046872">
    <property type="term" value="F:metal ion binding"/>
    <property type="evidence" value="ECO:0007669"/>
    <property type="project" value="UniProtKB-KW"/>
</dbReference>
<dbReference type="SUPFAM" id="SSF51556">
    <property type="entry name" value="Metallo-dependent hydrolases"/>
    <property type="match status" value="1"/>
</dbReference>
<evidence type="ECO:0000256" key="1">
    <source>
        <dbReference type="ARBA" id="ARBA00022723"/>
    </source>
</evidence>
<dbReference type="eggNOG" id="COG0402">
    <property type="taxonomic scope" value="Bacteria"/>
</dbReference>
<evidence type="ECO:0000313" key="5">
    <source>
        <dbReference type="Proteomes" id="UP000092714"/>
    </source>
</evidence>
<dbReference type="OrthoDB" id="9815027at2"/>
<dbReference type="GeneID" id="42777247"/>
<name>A0A1B8RTD8_9CLOT</name>
<dbReference type="GO" id="GO:0006209">
    <property type="term" value="P:cytosine catabolic process"/>
    <property type="evidence" value="ECO:0007669"/>
    <property type="project" value="TreeGrafter"/>
</dbReference>
<dbReference type="InterPro" id="IPR011059">
    <property type="entry name" value="Metal-dep_hydrolase_composite"/>
</dbReference>
<dbReference type="Gene3D" id="2.30.40.10">
    <property type="entry name" value="Urease, subunit C, domain 1"/>
    <property type="match status" value="1"/>
</dbReference>
<dbReference type="GO" id="GO:0004131">
    <property type="term" value="F:cytosine deaminase activity"/>
    <property type="evidence" value="ECO:0007669"/>
    <property type="project" value="TreeGrafter"/>
</dbReference>
<dbReference type="CDD" id="cd01293">
    <property type="entry name" value="Bact_CD"/>
    <property type="match status" value="1"/>
</dbReference>
<dbReference type="PANTHER" id="PTHR32027:SF0">
    <property type="entry name" value="CYTOSINE DEAMINASE"/>
    <property type="match status" value="1"/>
</dbReference>
<accession>A0A1B8RTD8</accession>
<keyword evidence="5" id="KW-1185">Reference proteome</keyword>